<dbReference type="EMBL" id="CM041544">
    <property type="protein sequence ID" value="KAI3362576.1"/>
    <property type="molecule type" value="Genomic_DNA"/>
</dbReference>
<accession>A0ACB8W3X0</accession>
<reference evidence="1" key="1">
    <citation type="submission" date="2022-04" db="EMBL/GenBank/DDBJ databases">
        <title>Jade perch genome.</title>
        <authorList>
            <person name="Chao B."/>
        </authorList>
    </citation>
    <scope>NUCLEOTIDE SEQUENCE</scope>
    <source>
        <strain evidence="1">CB-2022</strain>
    </source>
</reference>
<comment type="caution">
    <text evidence="1">The sequence shown here is derived from an EMBL/GenBank/DDBJ whole genome shotgun (WGS) entry which is preliminary data.</text>
</comment>
<evidence type="ECO:0000313" key="1">
    <source>
        <dbReference type="EMBL" id="KAI3362576.1"/>
    </source>
</evidence>
<keyword evidence="2" id="KW-1185">Reference proteome</keyword>
<evidence type="ECO:0000313" key="2">
    <source>
        <dbReference type="Proteomes" id="UP000831701"/>
    </source>
</evidence>
<sequence>MENYSAMKLELLGLKWAVTDKFRDYLIGGKFMVFTDNNPLSHLNTAKLGAGVSELARFDFQIVYRPGTQNAGADALSRQYLEREGSERLAVAHTFQDMRDALARLHQVAWCQEAEAGLVSQRVSMSSFPSFDMPALASLQRSDPVIASFRAYWGRGSKPCREERDQECRGTVELLRQWGRMVELEGVLYRELCDQKEGLIRQLLLPAVLQGEVLTWMHTENGHQGVERTFKLVRSRCYWPGMFKDVEAFCKTCERCIVSKAPQPKVVAALGSLLTFRPLEVVAMDFTVLEPSDGRENVLVLTDVFSKFMVAVPTRDQRAVTVAKALVICWIQPYALIGLCMICFALCGWSRRRDGLNIFLGWFMLILLSRWIFGWGRKGMRCQESPVFG</sequence>
<name>A0ACB8W3X0_9TELE</name>
<protein>
    <submittedName>
        <fullName evidence="1">Uncharacterized protein</fullName>
    </submittedName>
</protein>
<proteinExistence type="predicted"/>
<dbReference type="Proteomes" id="UP000831701">
    <property type="component" value="Chromosome 14"/>
</dbReference>
<organism evidence="1 2">
    <name type="scientific">Scortum barcoo</name>
    <name type="common">barcoo grunter</name>
    <dbReference type="NCBI Taxonomy" id="214431"/>
    <lineage>
        <taxon>Eukaryota</taxon>
        <taxon>Metazoa</taxon>
        <taxon>Chordata</taxon>
        <taxon>Craniata</taxon>
        <taxon>Vertebrata</taxon>
        <taxon>Euteleostomi</taxon>
        <taxon>Actinopterygii</taxon>
        <taxon>Neopterygii</taxon>
        <taxon>Teleostei</taxon>
        <taxon>Neoteleostei</taxon>
        <taxon>Acanthomorphata</taxon>
        <taxon>Eupercaria</taxon>
        <taxon>Centrarchiformes</taxon>
        <taxon>Terapontoidei</taxon>
        <taxon>Terapontidae</taxon>
        <taxon>Scortum</taxon>
    </lineage>
</organism>
<gene>
    <name evidence="1" type="ORF">L3Q82_001611</name>
</gene>